<sequence>MRRLPGILLLTGAALVVITALLVSGLRIALPHLDAWRPEILKKIESATGMPVEASQLSASWQNFGPTLEAHDIRAELKDGGEFSVKRFTLALDVWQSLLHMRWQFRDLTFWQLRFRTNTPITSSGGNDSLEASRISDLFLHQFDHFDLRDSEVSFLTPSGQRAELAIPQLTWLNDPRRHRAEGQVSLSSLTGQHGVMQVRMDLRDDEGLLSNGRVWLQADDIDLKPWLGKWMQDNIALETAQFSLEGWMTIDKGDVTGGDVWLKQGGASWLGEKQMHSLSVDNLTAHITREHPGWQFSIPDTRITMDGKRWPSGALTLAWMPEQDVGGKNNTRSDELRIRASNLELAGLEGVRPLAAKLSPALGDIWRSTQPRGKINTLALDIPLQAAEKTRFQASWSDLAWKQWKLLPGAEHFSGTLSGSVENGLLTVSMKKAKMPYETVFRAPLEIADGKATLSWLNNDKGFQLDGRNIDVKAKAVHARGGFRYLQPANDEPWLGILAGISTDDGSQAWRYFPENLMGKELVDYLSGAIQGGEADNATLVYGGNPHLFPYKHNEGQFEVLVPLRNAKFAFQPDWPALTNLDIELDFINDGLWMKTDGVNLGGVRASNLTAVIPDYSKEKLLIDADIKGPGKAVGPYFDETPLKDSLGATLQELQLDGDVNARLHLDIPLNGELVTAKGDVTLRNNSLFIKPLDSTLKNLSGKFSFINGDLQSEPLTASWFNQPLNVDFSTKEGAKAYQVAVNLNGNWQPAKTGVLPEAVNEALSGSVAWDGKVGIELPYHAGATYNVELNGDLKNVSSHLPSPLAKPAGEPLPVNIKVDGNLNSFELTGQAGADNHFNSRWLLGQKLTLDRAIWAADSKTLPPLPEQSGVELNMPPMDGAEWLALFQKGATDKVGSAVSFPQHITLRTPALSLGNQQWNNLSIVSQPMANGTQIEAQGREINATLAMRNNAPWLATIKYLYYNPSVAKTSGDSTPSSPFPTTEHISFRGWPDVQIRCAECWFWGQKLGRIDSDITISGDTLTLANGLIDTGFSRLSADGEWVNNPGNERTSLKGKLRGQKIDAAAEFFGVTTPIRQSSFNVDYDLHWRKAPWQPDEATLNGIIHTQLGKGEITDISTGHAGQLLRLLSVDALMRKLRFDFRDTFGEGFYFDSIRSTAWIKDGVMHTDDTLVDGLEADIAMKGSVNLVRRDLNMEAVVAPEISATVGVAAAFAVNPIVGAAVFAASKVLGPLWSKVSILRYHISGPLDDPQINEVLRQPRKEKAQ</sequence>
<organism evidence="2 3">
    <name type="scientific">Escherichia whittamii</name>
    <dbReference type="NCBI Taxonomy" id="2762229"/>
    <lineage>
        <taxon>Bacteria</taxon>
        <taxon>Pseudomonadati</taxon>
        <taxon>Pseudomonadota</taxon>
        <taxon>Gammaproteobacteria</taxon>
        <taxon>Enterobacterales</taxon>
        <taxon>Enterobacteriaceae</taxon>
        <taxon>Escherichia</taxon>
    </lineage>
</organism>
<keyword evidence="3" id="KW-1185">Reference proteome</keyword>
<dbReference type="PANTHER" id="PTHR38690:SF1">
    <property type="entry name" value="PROTEASE"/>
    <property type="match status" value="1"/>
</dbReference>
<reference evidence="2 3" key="1">
    <citation type="submission" date="2020-08" db="EMBL/GenBank/DDBJ databases">
        <title>A Genomic Blueprint of the Chicken Gut Microbiome.</title>
        <authorList>
            <person name="Gilroy R."/>
            <person name="Ravi A."/>
            <person name="Getino M."/>
            <person name="Pursley I."/>
            <person name="Horton D.L."/>
            <person name="Alikhan N.-F."/>
            <person name="Baker D."/>
            <person name="Gharbi K."/>
            <person name="Hall N."/>
            <person name="Watson M."/>
            <person name="Adriaenssens E.M."/>
            <person name="Foster-Nyarko E."/>
            <person name="Jarju S."/>
            <person name="Secka A."/>
            <person name="Antonio M."/>
            <person name="Oren A."/>
            <person name="Chaudhuri R."/>
            <person name="La Ragione R.M."/>
            <person name="Hildebrand F."/>
            <person name="Pallen M.J."/>
        </authorList>
    </citation>
    <scope>NUCLEOTIDE SEQUENCE [LARGE SCALE GENOMIC DNA]</scope>
    <source>
        <strain evidence="2 3">Sa2BVA5</strain>
    </source>
</reference>
<evidence type="ECO:0000313" key="3">
    <source>
        <dbReference type="Proteomes" id="UP000605603"/>
    </source>
</evidence>
<proteinExistence type="predicted"/>
<evidence type="ECO:0000313" key="2">
    <source>
        <dbReference type="EMBL" id="MBD7974020.1"/>
    </source>
</evidence>
<protein>
    <submittedName>
        <fullName evidence="2">AsmA2 domain-containing protein YhdP</fullName>
    </submittedName>
</protein>
<dbReference type="Proteomes" id="UP000605603">
    <property type="component" value="Unassembled WGS sequence"/>
</dbReference>
<dbReference type="EMBL" id="JACSQI010000008">
    <property type="protein sequence ID" value="MBD7974020.1"/>
    <property type="molecule type" value="Genomic_DNA"/>
</dbReference>
<gene>
    <name evidence="2" type="primary">yhdP</name>
    <name evidence="2" type="ORF">H9644_13430</name>
</gene>
<comment type="caution">
    <text evidence="2">The sequence shown here is derived from an EMBL/GenBank/DDBJ whole genome shotgun (WGS) entry which is preliminary data.</text>
</comment>
<dbReference type="Pfam" id="PF13116">
    <property type="entry name" value="YhdP"/>
    <property type="match status" value="1"/>
</dbReference>
<dbReference type="PANTHER" id="PTHR38690">
    <property type="entry name" value="PROTEASE-RELATED"/>
    <property type="match status" value="1"/>
</dbReference>
<dbReference type="InterPro" id="IPR011836">
    <property type="entry name" value="YhdP"/>
</dbReference>
<dbReference type="NCBIfam" id="TIGR02099">
    <property type="entry name" value="YhdP family protein"/>
    <property type="match status" value="1"/>
</dbReference>
<evidence type="ECO:0000259" key="1">
    <source>
        <dbReference type="Pfam" id="PF13116"/>
    </source>
</evidence>
<accession>A0ABR8TE16</accession>
<dbReference type="RefSeq" id="WP_191774938.1">
    <property type="nucleotide sequence ID" value="NZ_JACSQI010000008.1"/>
</dbReference>
<dbReference type="InterPro" id="IPR025263">
    <property type="entry name" value="YhdP_central"/>
</dbReference>
<name>A0ABR8TE16_9ESCH</name>
<feature type="domain" description="YhdP central" evidence="1">
    <location>
        <begin position="1"/>
        <end position="1253"/>
    </location>
</feature>
<dbReference type="NCBIfam" id="NF008148">
    <property type="entry name" value="PRK10899.1"/>
    <property type="match status" value="1"/>
</dbReference>